<dbReference type="RefSeq" id="WP_147628111.1">
    <property type="nucleotide sequence ID" value="NZ_CP042807.1"/>
</dbReference>
<dbReference type="AlphaFoldDB" id="A0A5B9E5R3"/>
<evidence type="ECO:0000313" key="1">
    <source>
        <dbReference type="EMBL" id="QEE25821.1"/>
    </source>
</evidence>
<gene>
    <name evidence="1" type="ORF">CS053_15870</name>
</gene>
<accession>A0A5B9E5R3</accession>
<dbReference type="EMBL" id="CP042807">
    <property type="protein sequence ID" value="QEE25821.1"/>
    <property type="molecule type" value="Genomic_DNA"/>
</dbReference>
<organism evidence="1 2">
    <name type="scientific">Rhodanobacter glycinis</name>
    <dbReference type="NCBI Taxonomy" id="582702"/>
    <lineage>
        <taxon>Bacteria</taxon>
        <taxon>Pseudomonadati</taxon>
        <taxon>Pseudomonadota</taxon>
        <taxon>Gammaproteobacteria</taxon>
        <taxon>Lysobacterales</taxon>
        <taxon>Rhodanobacteraceae</taxon>
        <taxon>Rhodanobacter</taxon>
    </lineage>
</organism>
<dbReference type="KEGG" id="rgl:CS053_15870"/>
<name>A0A5B9E5R3_9GAMM</name>
<sequence>MTGNTSSFTTPDGRNVTIQIDDVGEEIKVLDDEENEVGSIRLSYIDCENDDYYKITWMYLDKQGDKFLRQGIGREALKLHNEFFRSPIVASDDDGIVKGDGSHLTGDAPGFINVMRKEGLVCSSAFDETPEDDG</sequence>
<proteinExistence type="predicted"/>
<reference evidence="1 2" key="1">
    <citation type="submission" date="2019-08" db="EMBL/GenBank/DDBJ databases">
        <title>Complete genome sequence of Rhodanobacter glycinis strain T01E-68 isolated from tomato root.</title>
        <authorList>
            <person name="Weon H.-Y."/>
            <person name="Lee S.A."/>
        </authorList>
    </citation>
    <scope>NUCLEOTIDE SEQUENCE [LARGE SCALE GENOMIC DNA]</scope>
    <source>
        <strain evidence="1 2">T01E-68</strain>
    </source>
</reference>
<protein>
    <submittedName>
        <fullName evidence="1">Uncharacterized protein</fullName>
    </submittedName>
</protein>
<evidence type="ECO:0000313" key="2">
    <source>
        <dbReference type="Proteomes" id="UP000321807"/>
    </source>
</evidence>
<dbReference type="Proteomes" id="UP000321807">
    <property type="component" value="Chromosome"/>
</dbReference>